<dbReference type="Gene3D" id="1.10.760.10">
    <property type="entry name" value="Cytochrome c-like domain"/>
    <property type="match status" value="2"/>
</dbReference>
<keyword evidence="9" id="KW-0575">Peroxidase</keyword>
<evidence type="ECO:0000259" key="8">
    <source>
        <dbReference type="PROSITE" id="PS51007"/>
    </source>
</evidence>
<dbReference type="GO" id="GO:0009055">
    <property type="term" value="F:electron transfer activity"/>
    <property type="evidence" value="ECO:0007669"/>
    <property type="project" value="InterPro"/>
</dbReference>
<dbReference type="STRING" id="187304.B0E33_02125"/>
<keyword evidence="10" id="KW-1185">Reference proteome</keyword>
<feature type="domain" description="Cytochrome c" evidence="8">
    <location>
        <begin position="231"/>
        <end position="361"/>
    </location>
</feature>
<keyword evidence="5 6" id="KW-0408">Iron</keyword>
<evidence type="ECO:0000256" key="2">
    <source>
        <dbReference type="ARBA" id="ARBA00022617"/>
    </source>
</evidence>
<organism evidence="9 10">
    <name type="scientific">Roseibium aggregatum</name>
    <dbReference type="NCBI Taxonomy" id="187304"/>
    <lineage>
        <taxon>Bacteria</taxon>
        <taxon>Pseudomonadati</taxon>
        <taxon>Pseudomonadota</taxon>
        <taxon>Alphaproteobacteria</taxon>
        <taxon>Hyphomicrobiales</taxon>
        <taxon>Stappiaceae</taxon>
        <taxon>Roseibium</taxon>
    </lineage>
</organism>
<dbReference type="EC" id="1.11.1.5" evidence="9"/>
<dbReference type="InterPro" id="IPR036909">
    <property type="entry name" value="Cyt_c-like_dom_sf"/>
</dbReference>
<dbReference type="InterPro" id="IPR051395">
    <property type="entry name" value="Cytochrome_c_Peroxidase/MauG"/>
</dbReference>
<proteinExistence type="predicted"/>
<feature type="compositionally biased region" description="Basic and acidic residues" evidence="7">
    <location>
        <begin position="1"/>
        <end position="11"/>
    </location>
</feature>
<sequence length="635" mass="70229">MVKPWETRESQNSRVRSAQHSITRVLRRSGTNRRLSIERIHPDFVITDQDMRLLNLVFGHLLDHLFQRDRGVGVPPDGRERVPHVSPHEIRSRHAPAHLIVPADTGLGTRMPLHRASEIPLECSLVVALDAQTHGIHYTDQFFRIRVAGAGRRPKFLHRLFVAIGLHQVARGFDFGLGRTRAQHKSKKSGGQRGFHVLRLLPLVFGLSAPAIASELPPPLKEDDFIAFDRKQAALGQLLFYDKILSGNRNIACATCHHPTLGTGDRLSLGIGEGGEGLGLMRIAGTGDSRIKKRIPRNAPGLWNLGAKELHVLFHDGRLSIADTFENGFNSPAEEWLPTGFNSLLAAQAVFPVTAQFEMAGNPKENEIAGAIYDRIDNAWPILAKRVRIIPEYGRLFVEAFDHIDAPEAVTIVEIANALAAFQAIEWQSFDSPFDAYLTGDESALDPAQKRGLDLFYGKAGCSSCHSGKLLSDQKFHALGLPPFGPGRTRSFDPMVRDVGVMGETDRLEDAYRFRTPMLRNVELTAPYGHNGAYPTLEGIIRHHLDPKGMLKAWTPETAALPQAPWLQAIDFVVWNDAREMARQARFRDIEPLPLSDAEIADLEAFLKSLTGTQSVTAPPFGIPATVPSGLPVDR</sequence>
<keyword evidence="4 9" id="KW-0560">Oxidoreductase</keyword>
<feature type="region of interest" description="Disordered" evidence="7">
    <location>
        <begin position="1"/>
        <end position="21"/>
    </location>
</feature>
<feature type="domain" description="Cytochrome c" evidence="8">
    <location>
        <begin position="447"/>
        <end position="611"/>
    </location>
</feature>
<dbReference type="InterPro" id="IPR009056">
    <property type="entry name" value="Cyt_c-like_dom"/>
</dbReference>
<accession>A0A0M6Y911</accession>
<dbReference type="Proteomes" id="UP000048926">
    <property type="component" value="Unassembled WGS sequence"/>
</dbReference>
<evidence type="ECO:0000256" key="4">
    <source>
        <dbReference type="ARBA" id="ARBA00023002"/>
    </source>
</evidence>
<dbReference type="GO" id="GO:0004130">
    <property type="term" value="F:cytochrome-c peroxidase activity"/>
    <property type="evidence" value="ECO:0007669"/>
    <property type="project" value="UniProtKB-EC"/>
</dbReference>
<comment type="subcellular location">
    <subcellularLocation>
        <location evidence="1">Cell envelope</location>
    </subcellularLocation>
</comment>
<reference evidence="10" key="1">
    <citation type="submission" date="2015-07" db="EMBL/GenBank/DDBJ databases">
        <authorList>
            <person name="Rodrigo-Torres Lidia"/>
            <person name="Arahal R.David."/>
        </authorList>
    </citation>
    <scope>NUCLEOTIDE SEQUENCE [LARGE SCALE GENOMIC DNA]</scope>
    <source>
        <strain evidence="10">CECT 4801</strain>
    </source>
</reference>
<dbReference type="SUPFAM" id="SSF46626">
    <property type="entry name" value="Cytochrome c"/>
    <property type="match status" value="2"/>
</dbReference>
<dbReference type="GO" id="GO:0030313">
    <property type="term" value="C:cell envelope"/>
    <property type="evidence" value="ECO:0007669"/>
    <property type="project" value="UniProtKB-SubCell"/>
</dbReference>
<dbReference type="InterPro" id="IPR004852">
    <property type="entry name" value="Di-haem_cyt_c_peroxidsae"/>
</dbReference>
<feature type="compositionally biased region" description="Polar residues" evidence="7">
    <location>
        <begin position="12"/>
        <end position="21"/>
    </location>
</feature>
<evidence type="ECO:0000313" key="10">
    <source>
        <dbReference type="Proteomes" id="UP000048926"/>
    </source>
</evidence>
<evidence type="ECO:0000256" key="7">
    <source>
        <dbReference type="SAM" id="MobiDB-lite"/>
    </source>
</evidence>
<dbReference type="AlphaFoldDB" id="A0A0M6Y911"/>
<protein>
    <submittedName>
        <fullName evidence="9">Cytochrome c551 peroxidase</fullName>
        <ecNumber evidence="9">1.11.1.5</ecNumber>
    </submittedName>
</protein>
<dbReference type="EMBL" id="CXST01000002">
    <property type="protein sequence ID" value="CTQ45899.1"/>
    <property type="molecule type" value="Genomic_DNA"/>
</dbReference>
<gene>
    <name evidence="9" type="primary">ccpA_5</name>
    <name evidence="9" type="ORF">LAL4801_04354</name>
</gene>
<evidence type="ECO:0000256" key="1">
    <source>
        <dbReference type="ARBA" id="ARBA00004196"/>
    </source>
</evidence>
<evidence type="ECO:0000256" key="5">
    <source>
        <dbReference type="ARBA" id="ARBA00023004"/>
    </source>
</evidence>
<dbReference type="GO" id="GO:0046872">
    <property type="term" value="F:metal ion binding"/>
    <property type="evidence" value="ECO:0007669"/>
    <property type="project" value="UniProtKB-KW"/>
</dbReference>
<keyword evidence="2 6" id="KW-0349">Heme</keyword>
<evidence type="ECO:0000256" key="6">
    <source>
        <dbReference type="PROSITE-ProRule" id="PRU00433"/>
    </source>
</evidence>
<dbReference type="GO" id="GO:0020037">
    <property type="term" value="F:heme binding"/>
    <property type="evidence" value="ECO:0007669"/>
    <property type="project" value="InterPro"/>
</dbReference>
<keyword evidence="3 6" id="KW-0479">Metal-binding</keyword>
<dbReference type="PANTHER" id="PTHR30600">
    <property type="entry name" value="CYTOCHROME C PEROXIDASE-RELATED"/>
    <property type="match status" value="1"/>
</dbReference>
<dbReference type="Pfam" id="PF03150">
    <property type="entry name" value="CCP_MauG"/>
    <property type="match status" value="1"/>
</dbReference>
<name>A0A0M6Y911_9HYPH</name>
<dbReference type="PROSITE" id="PS51007">
    <property type="entry name" value="CYTC"/>
    <property type="match status" value="2"/>
</dbReference>
<evidence type="ECO:0000313" key="9">
    <source>
        <dbReference type="EMBL" id="CTQ45899.1"/>
    </source>
</evidence>
<evidence type="ECO:0000256" key="3">
    <source>
        <dbReference type="ARBA" id="ARBA00022723"/>
    </source>
</evidence>